<dbReference type="EMBL" id="JARKIF010000002">
    <property type="protein sequence ID" value="KAJ7646851.1"/>
    <property type="molecule type" value="Genomic_DNA"/>
</dbReference>
<keyword evidence="2" id="KW-0808">Transferase</keyword>
<gene>
    <name evidence="2" type="ORF">FB45DRAFT_891611</name>
</gene>
<dbReference type="Proteomes" id="UP001221142">
    <property type="component" value="Unassembled WGS sequence"/>
</dbReference>
<dbReference type="InterPro" id="IPR029063">
    <property type="entry name" value="SAM-dependent_MTases_sf"/>
</dbReference>
<dbReference type="Gene3D" id="3.40.50.150">
    <property type="entry name" value="Vaccinia Virus protein VP39"/>
    <property type="match status" value="1"/>
</dbReference>
<dbReference type="AlphaFoldDB" id="A0AAD7FYQ8"/>
<dbReference type="CDD" id="cd02440">
    <property type="entry name" value="AdoMet_MTases"/>
    <property type="match status" value="1"/>
</dbReference>
<dbReference type="FunFam" id="3.40.50.150:FF:000554">
    <property type="entry name" value="Cation-transporting ATPase"/>
    <property type="match status" value="1"/>
</dbReference>
<comment type="similarity">
    <text evidence="1">Belongs to the CFA/CMAS family.</text>
</comment>
<evidence type="ECO:0000313" key="2">
    <source>
        <dbReference type="EMBL" id="KAJ7646851.1"/>
    </source>
</evidence>
<accession>A0AAD7FYQ8</accession>
<keyword evidence="3" id="KW-1185">Reference proteome</keyword>
<dbReference type="GO" id="GO:0032259">
    <property type="term" value="P:methylation"/>
    <property type="evidence" value="ECO:0007669"/>
    <property type="project" value="UniProtKB-KW"/>
</dbReference>
<comment type="caution">
    <text evidence="2">The sequence shown here is derived from an EMBL/GenBank/DDBJ whole genome shotgun (WGS) entry which is preliminary data.</text>
</comment>
<dbReference type="SUPFAM" id="SSF53335">
    <property type="entry name" value="S-adenosyl-L-methionine-dependent methyltransferases"/>
    <property type="match status" value="1"/>
</dbReference>
<evidence type="ECO:0000313" key="3">
    <source>
        <dbReference type="Proteomes" id="UP001221142"/>
    </source>
</evidence>
<dbReference type="GO" id="GO:0008168">
    <property type="term" value="F:methyltransferase activity"/>
    <property type="evidence" value="ECO:0007669"/>
    <property type="project" value="UniProtKB-KW"/>
</dbReference>
<name>A0AAD7FYQ8_9AGAR</name>
<reference evidence="2" key="1">
    <citation type="submission" date="2023-03" db="EMBL/GenBank/DDBJ databases">
        <title>Massive genome expansion in bonnet fungi (Mycena s.s.) driven by repeated elements and novel gene families across ecological guilds.</title>
        <authorList>
            <consortium name="Lawrence Berkeley National Laboratory"/>
            <person name="Harder C.B."/>
            <person name="Miyauchi S."/>
            <person name="Viragh M."/>
            <person name="Kuo A."/>
            <person name="Thoen E."/>
            <person name="Andreopoulos B."/>
            <person name="Lu D."/>
            <person name="Skrede I."/>
            <person name="Drula E."/>
            <person name="Henrissat B."/>
            <person name="Morin E."/>
            <person name="Kohler A."/>
            <person name="Barry K."/>
            <person name="LaButti K."/>
            <person name="Morin E."/>
            <person name="Salamov A."/>
            <person name="Lipzen A."/>
            <person name="Mereny Z."/>
            <person name="Hegedus B."/>
            <person name="Baldrian P."/>
            <person name="Stursova M."/>
            <person name="Weitz H."/>
            <person name="Taylor A."/>
            <person name="Grigoriev I.V."/>
            <person name="Nagy L.G."/>
            <person name="Martin F."/>
            <person name="Kauserud H."/>
        </authorList>
    </citation>
    <scope>NUCLEOTIDE SEQUENCE</scope>
    <source>
        <strain evidence="2">9284</strain>
    </source>
</reference>
<sequence>MLSDALLEIGYRWIDRGLIPDFVLRRVIRALLRKRLREIDYGSVEANHASTMKWIEDARGRERIAELTQKANEQHYEVSTDFWLSVLGPRAKYSACLYPTGKETLAEAELLMLESYCVKADLRDGQTILDLGCGWGTVTLFLAERYPNSRIVGLSNSSNQRAYIDEVASVGGLDNVEIITADVNTFDFEGTIYFDRIITVGMFEHMKNYESLFAKVARWLRPRVEGVDSDDSLLFIDVFCHAKMPYHFEDADGWMTHNFFSGGTMPSHDLFVYFQSDLTLVRSWFLPGTNYACTLRDWPKRLDAAEAVRNELQRVQNDGMQSEGNIMFQRWRVYLIACFEMFNMDSGEQWGTGHYLFKRG</sequence>
<dbReference type="Pfam" id="PF02353">
    <property type="entry name" value="CMAS"/>
    <property type="match status" value="1"/>
</dbReference>
<dbReference type="PANTHER" id="PTHR43832">
    <property type="match status" value="1"/>
</dbReference>
<proteinExistence type="inferred from homology"/>
<organism evidence="2 3">
    <name type="scientific">Roridomyces roridus</name>
    <dbReference type="NCBI Taxonomy" id="1738132"/>
    <lineage>
        <taxon>Eukaryota</taxon>
        <taxon>Fungi</taxon>
        <taxon>Dikarya</taxon>
        <taxon>Basidiomycota</taxon>
        <taxon>Agaricomycotina</taxon>
        <taxon>Agaricomycetes</taxon>
        <taxon>Agaricomycetidae</taxon>
        <taxon>Agaricales</taxon>
        <taxon>Marasmiineae</taxon>
        <taxon>Mycenaceae</taxon>
        <taxon>Roridomyces</taxon>
    </lineage>
</organism>
<protein>
    <submittedName>
        <fullName evidence="2">S-adenosyl-L-methionine-dependent methyltransferase</fullName>
    </submittedName>
</protein>
<keyword evidence="2" id="KW-0489">Methyltransferase</keyword>
<dbReference type="PANTHER" id="PTHR43832:SF1">
    <property type="entry name" value="S-ADENOSYL-L-METHIONINE-DEPENDENT METHYLTRANSFERASES SUPERFAMILY PROTEIN"/>
    <property type="match status" value="1"/>
</dbReference>
<evidence type="ECO:0000256" key="1">
    <source>
        <dbReference type="ARBA" id="ARBA00010815"/>
    </source>
</evidence>